<gene>
    <name evidence="2" type="ORF">OERS_23870</name>
    <name evidence="1" type="ORF">OJAG_23880</name>
</gene>
<dbReference type="EMBL" id="LRIE01000075">
    <property type="protein sequence ID" value="KZM35014.1"/>
    <property type="molecule type" value="Genomic_DNA"/>
</dbReference>
<dbReference type="PATRIC" id="fig|43678.3.peg.2494"/>
<evidence type="ECO:0000313" key="4">
    <source>
        <dbReference type="Proteomes" id="UP000093412"/>
    </source>
</evidence>
<keyword evidence="4" id="KW-1185">Reference proteome</keyword>
<accession>A0A163RAM1</accession>
<reference evidence="1 3" key="1">
    <citation type="submission" date="2016-01" db="EMBL/GenBank/DDBJ databases">
        <title>Genome sequence of Oerskovia enterophila VJag, an agar and cellulose degrading bacterium.</title>
        <authorList>
            <person name="Poehlein A."/>
            <person name="Jag V."/>
            <person name="Bengelsdorf F."/>
            <person name="Duerre P."/>
            <person name="Daniel R."/>
        </authorList>
    </citation>
    <scope>NUCLEOTIDE SEQUENCE [LARGE SCALE GENOMIC DNA]</scope>
    <source>
        <strain evidence="1 3">VJag</strain>
    </source>
</reference>
<organism evidence="1 3">
    <name type="scientific">Oerskovia enterophila</name>
    <dbReference type="NCBI Taxonomy" id="43678"/>
    <lineage>
        <taxon>Bacteria</taxon>
        <taxon>Bacillati</taxon>
        <taxon>Actinomycetota</taxon>
        <taxon>Actinomycetes</taxon>
        <taxon>Micrococcales</taxon>
        <taxon>Cellulomonadaceae</taxon>
        <taxon>Oerskovia</taxon>
    </lineage>
</organism>
<dbReference type="Proteomes" id="UP000093412">
    <property type="component" value="Unassembled WGS sequence"/>
</dbReference>
<dbReference type="Proteomes" id="UP000076447">
    <property type="component" value="Unassembled WGS sequence"/>
</dbReference>
<evidence type="ECO:0000313" key="1">
    <source>
        <dbReference type="EMBL" id="KZM35014.1"/>
    </source>
</evidence>
<dbReference type="AlphaFoldDB" id="A0A163RAM1"/>
<evidence type="ECO:0000313" key="3">
    <source>
        <dbReference type="Proteomes" id="UP000076447"/>
    </source>
</evidence>
<reference evidence="2 4" key="2">
    <citation type="submission" date="2016-06" db="EMBL/GenBank/DDBJ databases">
        <title>Genome sequence of Oerskovia enterophila DSM 43852.</title>
        <authorList>
            <person name="Poehlein A."/>
            <person name="Jag V."/>
            <person name="Bengelsdorf F.R."/>
            <person name="Daniel R."/>
            <person name="Duerre P."/>
        </authorList>
    </citation>
    <scope>NUCLEOTIDE SEQUENCE [LARGE SCALE GENOMIC DNA]</scope>
    <source>
        <strain evidence="2 4">DSM 43852</strain>
    </source>
</reference>
<name>A0A163RAM1_9CELL</name>
<dbReference type="STRING" id="43678.OJAG_23880"/>
<dbReference type="EMBL" id="MAQA01000026">
    <property type="protein sequence ID" value="OCI30932.1"/>
    <property type="molecule type" value="Genomic_DNA"/>
</dbReference>
<comment type="caution">
    <text evidence="1">The sequence shown here is derived from an EMBL/GenBank/DDBJ whole genome shotgun (WGS) entry which is preliminary data.</text>
</comment>
<sequence>MLRDMSRAKPASSANVRQQVLRDRLPFPGSQDFGGISRGLLCWRTPSFSTLGRLAVVLDPGDEDFAIVTP</sequence>
<evidence type="ECO:0000313" key="2">
    <source>
        <dbReference type="EMBL" id="OCI30932.1"/>
    </source>
</evidence>
<proteinExistence type="predicted"/>
<protein>
    <submittedName>
        <fullName evidence="1">Uncharacterized protein</fullName>
    </submittedName>
</protein>